<gene>
    <name evidence="2" type="ORF">FN846DRAFT_903490</name>
</gene>
<feature type="region of interest" description="Disordered" evidence="1">
    <location>
        <begin position="131"/>
        <end position="163"/>
    </location>
</feature>
<accession>A0A5J5F6P0</accession>
<evidence type="ECO:0000313" key="2">
    <source>
        <dbReference type="EMBL" id="KAA8912524.1"/>
    </source>
</evidence>
<name>A0A5J5F6P0_9PEZI</name>
<dbReference type="EMBL" id="VXIS01000023">
    <property type="protein sequence ID" value="KAA8912524.1"/>
    <property type="molecule type" value="Genomic_DNA"/>
</dbReference>
<keyword evidence="3" id="KW-1185">Reference proteome</keyword>
<organism evidence="2 3">
    <name type="scientific">Sphaerosporella brunnea</name>
    <dbReference type="NCBI Taxonomy" id="1250544"/>
    <lineage>
        <taxon>Eukaryota</taxon>
        <taxon>Fungi</taxon>
        <taxon>Dikarya</taxon>
        <taxon>Ascomycota</taxon>
        <taxon>Pezizomycotina</taxon>
        <taxon>Pezizomycetes</taxon>
        <taxon>Pezizales</taxon>
        <taxon>Pyronemataceae</taxon>
        <taxon>Sphaerosporella</taxon>
    </lineage>
</organism>
<sequence length="232" mass="25568">MPEFLRLPPEVQDQIYDISPPDTPVGHDSLKLHTNSACSVPWHSTTTRYARSTPETVARCQRLLRDAGAYRLNWNYKKCLYAHGGSKLFLRKWSEYLDEAGHVEQLNVMTLEGSFRATQRQITHAILRSYPSSSPAVNEEDPSSSLSSSPPVNEEPPSSSLSVGKGASINILLARLARSQCNCEATHFVLNILRVTAVNELGTAHLLIAAEGIETNTAENIAGCQRLLRDAV</sequence>
<dbReference type="AlphaFoldDB" id="A0A5J5F6P0"/>
<dbReference type="Proteomes" id="UP000326924">
    <property type="component" value="Unassembled WGS sequence"/>
</dbReference>
<comment type="caution">
    <text evidence="2">The sequence shown here is derived from an EMBL/GenBank/DDBJ whole genome shotgun (WGS) entry which is preliminary data.</text>
</comment>
<proteinExistence type="predicted"/>
<dbReference type="InParanoid" id="A0A5J5F6P0"/>
<protein>
    <submittedName>
        <fullName evidence="2">Uncharacterized protein</fullName>
    </submittedName>
</protein>
<reference evidence="2 3" key="1">
    <citation type="submission" date="2019-09" db="EMBL/GenBank/DDBJ databases">
        <title>Draft genome of the ectomycorrhizal ascomycete Sphaerosporella brunnea.</title>
        <authorList>
            <consortium name="DOE Joint Genome Institute"/>
            <person name="Benucci G.M."/>
            <person name="Marozzi G."/>
            <person name="Antonielli L."/>
            <person name="Sanchez S."/>
            <person name="Marco P."/>
            <person name="Wang X."/>
            <person name="Falini L.B."/>
            <person name="Barry K."/>
            <person name="Haridas S."/>
            <person name="Lipzen A."/>
            <person name="Labutti K."/>
            <person name="Grigoriev I.V."/>
            <person name="Murat C."/>
            <person name="Martin F."/>
            <person name="Albertini E."/>
            <person name="Donnini D."/>
            <person name="Bonito G."/>
        </authorList>
    </citation>
    <scope>NUCLEOTIDE SEQUENCE [LARGE SCALE GENOMIC DNA]</scope>
    <source>
        <strain evidence="2 3">Sb_GMNB300</strain>
    </source>
</reference>
<evidence type="ECO:0000313" key="3">
    <source>
        <dbReference type="Proteomes" id="UP000326924"/>
    </source>
</evidence>
<feature type="compositionally biased region" description="Low complexity" evidence="1">
    <location>
        <begin position="143"/>
        <end position="163"/>
    </location>
</feature>
<evidence type="ECO:0000256" key="1">
    <source>
        <dbReference type="SAM" id="MobiDB-lite"/>
    </source>
</evidence>